<protein>
    <submittedName>
        <fullName evidence="1">Uncharacterized protein</fullName>
    </submittedName>
</protein>
<sequence length="41" mass="4731">MSCHCDSSRPFESMMTFKAKRKSSFHGFEVGQTILWVVTFS</sequence>
<evidence type="ECO:0000313" key="1">
    <source>
        <dbReference type="EMBL" id="OAY41331.1"/>
    </source>
</evidence>
<name>A0A2C9VAH0_MANES</name>
<dbReference type="AlphaFoldDB" id="A0A2C9VAH0"/>
<gene>
    <name evidence="1" type="ORF">MANES_09G092800</name>
</gene>
<dbReference type="EMBL" id="CM004395">
    <property type="protein sequence ID" value="OAY41331.1"/>
    <property type="molecule type" value="Genomic_DNA"/>
</dbReference>
<reference evidence="1" key="1">
    <citation type="submission" date="2016-02" db="EMBL/GenBank/DDBJ databases">
        <title>WGS assembly of Manihot esculenta.</title>
        <authorList>
            <person name="Bredeson J.V."/>
            <person name="Prochnik S.E."/>
            <person name="Lyons J.B."/>
            <person name="Schmutz J."/>
            <person name="Grimwood J."/>
            <person name="Vrebalov J."/>
            <person name="Bart R.S."/>
            <person name="Amuge T."/>
            <person name="Ferguson M.E."/>
            <person name="Green R."/>
            <person name="Putnam N."/>
            <person name="Stites J."/>
            <person name="Rounsley S."/>
            <person name="Rokhsar D.S."/>
        </authorList>
    </citation>
    <scope>NUCLEOTIDE SEQUENCE [LARGE SCALE GENOMIC DNA]</scope>
    <source>
        <tissue evidence="1">Leaf</tissue>
    </source>
</reference>
<accession>A0A2C9VAH0</accession>
<proteinExistence type="predicted"/>
<organism evidence="1">
    <name type="scientific">Manihot esculenta</name>
    <name type="common">Cassava</name>
    <name type="synonym">Jatropha manihot</name>
    <dbReference type="NCBI Taxonomy" id="3983"/>
    <lineage>
        <taxon>Eukaryota</taxon>
        <taxon>Viridiplantae</taxon>
        <taxon>Streptophyta</taxon>
        <taxon>Embryophyta</taxon>
        <taxon>Tracheophyta</taxon>
        <taxon>Spermatophyta</taxon>
        <taxon>Magnoliopsida</taxon>
        <taxon>eudicotyledons</taxon>
        <taxon>Gunneridae</taxon>
        <taxon>Pentapetalae</taxon>
        <taxon>rosids</taxon>
        <taxon>fabids</taxon>
        <taxon>Malpighiales</taxon>
        <taxon>Euphorbiaceae</taxon>
        <taxon>Crotonoideae</taxon>
        <taxon>Manihoteae</taxon>
        <taxon>Manihot</taxon>
    </lineage>
</organism>